<evidence type="ECO:0000313" key="2">
    <source>
        <dbReference type="EMBL" id="SKA94710.1"/>
    </source>
</evidence>
<dbReference type="STRING" id="48467.SAMN02745166_02197"/>
<keyword evidence="3" id="KW-1185">Reference proteome</keyword>
<dbReference type="AlphaFoldDB" id="A0A1T4XYT4"/>
<organism evidence="2 3">
    <name type="scientific">Prosthecobacter debontii</name>
    <dbReference type="NCBI Taxonomy" id="48467"/>
    <lineage>
        <taxon>Bacteria</taxon>
        <taxon>Pseudomonadati</taxon>
        <taxon>Verrucomicrobiota</taxon>
        <taxon>Verrucomicrobiia</taxon>
        <taxon>Verrucomicrobiales</taxon>
        <taxon>Verrucomicrobiaceae</taxon>
        <taxon>Prosthecobacter</taxon>
    </lineage>
</organism>
<gene>
    <name evidence="2" type="ORF">SAMN02745166_02197</name>
</gene>
<dbReference type="EMBL" id="FUYE01000006">
    <property type="protein sequence ID" value="SKA94710.1"/>
    <property type="molecule type" value="Genomic_DNA"/>
</dbReference>
<evidence type="ECO:0000256" key="1">
    <source>
        <dbReference type="SAM" id="MobiDB-lite"/>
    </source>
</evidence>
<feature type="region of interest" description="Disordered" evidence="1">
    <location>
        <begin position="170"/>
        <end position="189"/>
    </location>
</feature>
<accession>A0A1T4XYT4</accession>
<dbReference type="Proteomes" id="UP000190774">
    <property type="component" value="Unassembled WGS sequence"/>
</dbReference>
<name>A0A1T4XYT4_9BACT</name>
<evidence type="ECO:0000313" key="3">
    <source>
        <dbReference type="Proteomes" id="UP000190774"/>
    </source>
</evidence>
<sequence length="189" mass="21034">MDPAFTIFLSVPSAQLRAEARQAIIEHLGPNFKLPQSKPQKPFTGTHRMMEPAGEGQVQSVSQIATQLVSKTIKSFRESLTQVSEISAFWDDCLRYADAQAKMPEESVKKLAASVWQEGQAWVASITPEIECRLKTLPNRLSPAHHKKALETLQATFQMRSPITSGALSKQLKSFQKANPQKSAKQRMS</sequence>
<reference evidence="3" key="1">
    <citation type="submission" date="2017-02" db="EMBL/GenBank/DDBJ databases">
        <authorList>
            <person name="Varghese N."/>
            <person name="Submissions S."/>
        </authorList>
    </citation>
    <scope>NUCLEOTIDE SEQUENCE [LARGE SCALE GENOMIC DNA]</scope>
    <source>
        <strain evidence="3">ATCC 700200</strain>
    </source>
</reference>
<protein>
    <submittedName>
        <fullName evidence="2">Uncharacterized protein</fullName>
    </submittedName>
</protein>
<feature type="compositionally biased region" description="Polar residues" evidence="1">
    <location>
        <begin position="170"/>
        <end position="183"/>
    </location>
</feature>
<proteinExistence type="predicted"/>